<feature type="domain" description="Response regulatory" evidence="7">
    <location>
        <begin position="3"/>
        <end position="126"/>
    </location>
</feature>
<protein>
    <submittedName>
        <fullName evidence="8">Fis family transcriptional regulator</fullName>
    </submittedName>
</protein>
<keyword evidence="3" id="KW-0805">Transcription regulation</keyword>
<dbReference type="Gene3D" id="3.40.50.2300">
    <property type="match status" value="1"/>
</dbReference>
<sequence length="477" mass="53845">MNTILLFTQNLHTRDTIRSAVASNSRVQAVSEPHQFWESLQSIACDCLFIDLAALEKLSTEEEAREPHPSAVIERIKRLRPMMGIVVIAANADVRKAVAYMKHGASTYITEPVDVDEMRLVLDEIQREWRQQCELAYLRERLWQGDTIDHVQTVSPLMKKVTENVRSVAPTKATVLLLGETGTGKSFTAKMIHRYSNRKDGPFISVHCGAIPDTLIESELFGHEKGAFTGAHRRKSGKFEMASSGTIFLDEIGTVTPSAQVKLLTVLQEGIYQRVGGETNLKADVRVIAASNGDLKQMCVDGLFRKDLYYRLNVFPITIPQLFERREDIPLFVDFFVNKFNQFNAKNIQGVHPDVMHALMQYDWPGNLRELENLLERAHILETTGQLTPESFPSELFERMEPVTEIAIDTSETLAAVRSKALAETERRYLKQLLLRNNGRINASAGEAGISTRQLNKLMHKYQLEKNAFKTSASPTK</sequence>
<dbReference type="InterPro" id="IPR001789">
    <property type="entry name" value="Sig_transdc_resp-reg_receiver"/>
</dbReference>
<dbReference type="Proteomes" id="UP000427769">
    <property type="component" value="Chromosome"/>
</dbReference>
<evidence type="ECO:0000256" key="3">
    <source>
        <dbReference type="ARBA" id="ARBA00023015"/>
    </source>
</evidence>
<dbReference type="Gene3D" id="3.40.50.300">
    <property type="entry name" value="P-loop containing nucleotide triphosphate hydrolases"/>
    <property type="match status" value="1"/>
</dbReference>
<dbReference type="GO" id="GO:0000160">
    <property type="term" value="P:phosphorelay signal transduction system"/>
    <property type="evidence" value="ECO:0007669"/>
    <property type="project" value="InterPro"/>
</dbReference>
<dbReference type="Gene3D" id="1.10.8.60">
    <property type="match status" value="1"/>
</dbReference>
<dbReference type="EMBL" id="AP021875">
    <property type="protein sequence ID" value="BBO75639.1"/>
    <property type="molecule type" value="Genomic_DNA"/>
</dbReference>
<dbReference type="PROSITE" id="PS00688">
    <property type="entry name" value="SIGMA54_INTERACT_3"/>
    <property type="match status" value="1"/>
</dbReference>
<dbReference type="KEGG" id="dwd:DSCW_30560"/>
<reference evidence="8 9" key="1">
    <citation type="submission" date="2019-11" db="EMBL/GenBank/DDBJ databases">
        <title>Comparative genomics of hydrocarbon-degrading Desulfosarcina strains.</title>
        <authorList>
            <person name="Watanabe M."/>
            <person name="Kojima H."/>
            <person name="Fukui M."/>
        </authorList>
    </citation>
    <scope>NUCLEOTIDE SEQUENCE [LARGE SCALE GENOMIC DNA]</scope>
    <source>
        <strain evidence="8 9">PP31</strain>
    </source>
</reference>
<dbReference type="SUPFAM" id="SSF52172">
    <property type="entry name" value="CheY-like"/>
    <property type="match status" value="1"/>
</dbReference>
<dbReference type="PROSITE" id="PS50045">
    <property type="entry name" value="SIGMA54_INTERACT_4"/>
    <property type="match status" value="1"/>
</dbReference>
<evidence type="ECO:0000313" key="9">
    <source>
        <dbReference type="Proteomes" id="UP000427769"/>
    </source>
</evidence>
<dbReference type="GO" id="GO:0005524">
    <property type="term" value="F:ATP binding"/>
    <property type="evidence" value="ECO:0007669"/>
    <property type="project" value="UniProtKB-KW"/>
</dbReference>
<evidence type="ECO:0000256" key="2">
    <source>
        <dbReference type="ARBA" id="ARBA00022840"/>
    </source>
</evidence>
<proteinExistence type="predicted"/>
<keyword evidence="1" id="KW-0547">Nucleotide-binding</keyword>
<dbReference type="Pfam" id="PF00158">
    <property type="entry name" value="Sigma54_activat"/>
    <property type="match status" value="1"/>
</dbReference>
<dbReference type="SMART" id="SM00382">
    <property type="entry name" value="AAA"/>
    <property type="match status" value="1"/>
</dbReference>
<dbReference type="PANTHER" id="PTHR32071">
    <property type="entry name" value="TRANSCRIPTIONAL REGULATORY PROTEIN"/>
    <property type="match status" value="1"/>
</dbReference>
<evidence type="ECO:0000256" key="5">
    <source>
        <dbReference type="PROSITE-ProRule" id="PRU00169"/>
    </source>
</evidence>
<evidence type="ECO:0000259" key="7">
    <source>
        <dbReference type="PROSITE" id="PS50110"/>
    </source>
</evidence>
<dbReference type="FunFam" id="3.40.50.300:FF:000006">
    <property type="entry name" value="DNA-binding transcriptional regulator NtrC"/>
    <property type="match status" value="1"/>
</dbReference>
<keyword evidence="5" id="KW-0597">Phosphoprotein</keyword>
<organism evidence="8 9">
    <name type="scientific">Desulfosarcina widdelii</name>
    <dbReference type="NCBI Taxonomy" id="947919"/>
    <lineage>
        <taxon>Bacteria</taxon>
        <taxon>Pseudomonadati</taxon>
        <taxon>Thermodesulfobacteriota</taxon>
        <taxon>Desulfobacteria</taxon>
        <taxon>Desulfobacterales</taxon>
        <taxon>Desulfosarcinaceae</taxon>
        <taxon>Desulfosarcina</taxon>
    </lineage>
</organism>
<evidence type="ECO:0000256" key="4">
    <source>
        <dbReference type="ARBA" id="ARBA00023163"/>
    </source>
</evidence>
<feature type="modified residue" description="4-aspartylphosphate" evidence="5">
    <location>
        <position position="51"/>
    </location>
</feature>
<dbReference type="GO" id="GO:0006355">
    <property type="term" value="P:regulation of DNA-templated transcription"/>
    <property type="evidence" value="ECO:0007669"/>
    <property type="project" value="InterPro"/>
</dbReference>
<dbReference type="Pfam" id="PF25601">
    <property type="entry name" value="AAA_lid_14"/>
    <property type="match status" value="1"/>
</dbReference>
<accession>A0A5K7Z5Z9</accession>
<dbReference type="InterPro" id="IPR011006">
    <property type="entry name" value="CheY-like_superfamily"/>
</dbReference>
<dbReference type="InterPro" id="IPR025944">
    <property type="entry name" value="Sigma_54_int_dom_CS"/>
</dbReference>
<dbReference type="Gene3D" id="1.10.10.60">
    <property type="entry name" value="Homeodomain-like"/>
    <property type="match status" value="1"/>
</dbReference>
<dbReference type="PROSITE" id="PS50110">
    <property type="entry name" value="RESPONSE_REGULATORY"/>
    <property type="match status" value="1"/>
</dbReference>
<evidence type="ECO:0000256" key="1">
    <source>
        <dbReference type="ARBA" id="ARBA00022741"/>
    </source>
</evidence>
<dbReference type="InterPro" id="IPR027417">
    <property type="entry name" value="P-loop_NTPase"/>
</dbReference>
<dbReference type="InterPro" id="IPR003593">
    <property type="entry name" value="AAA+_ATPase"/>
</dbReference>
<feature type="domain" description="Sigma-54 factor interaction" evidence="6">
    <location>
        <begin position="151"/>
        <end position="380"/>
    </location>
</feature>
<keyword evidence="4" id="KW-0804">Transcription</keyword>
<evidence type="ECO:0000259" key="6">
    <source>
        <dbReference type="PROSITE" id="PS50045"/>
    </source>
</evidence>
<keyword evidence="9" id="KW-1185">Reference proteome</keyword>
<name>A0A5K7Z5Z9_9BACT</name>
<dbReference type="SUPFAM" id="SSF52540">
    <property type="entry name" value="P-loop containing nucleoside triphosphate hydrolases"/>
    <property type="match status" value="1"/>
</dbReference>
<keyword evidence="2" id="KW-0067">ATP-binding</keyword>
<dbReference type="CDD" id="cd00156">
    <property type="entry name" value="REC"/>
    <property type="match status" value="1"/>
</dbReference>
<dbReference type="OrthoDB" id="9763792at2"/>
<dbReference type="InterPro" id="IPR002078">
    <property type="entry name" value="Sigma_54_int"/>
</dbReference>
<gene>
    <name evidence="8" type="ORF">DSCW_30560</name>
</gene>
<evidence type="ECO:0000313" key="8">
    <source>
        <dbReference type="EMBL" id="BBO75639.1"/>
    </source>
</evidence>
<dbReference type="AlphaFoldDB" id="A0A5K7Z5Z9"/>
<dbReference type="InterPro" id="IPR058031">
    <property type="entry name" value="AAA_lid_NorR"/>
</dbReference>
<dbReference type="CDD" id="cd00009">
    <property type="entry name" value="AAA"/>
    <property type="match status" value="1"/>
</dbReference>